<gene>
    <name evidence="1" type="ORF">NCTC11179_00384</name>
</gene>
<reference evidence="1 2" key="1">
    <citation type="submission" date="2018-06" db="EMBL/GenBank/DDBJ databases">
        <authorList>
            <consortium name="Pathogen Informatics"/>
            <person name="Doyle S."/>
        </authorList>
    </citation>
    <scope>NUCLEOTIDE SEQUENCE [LARGE SCALE GENOMIC DNA]</scope>
    <source>
        <strain evidence="1 2">NCTC11179</strain>
    </source>
</reference>
<evidence type="ECO:0000313" key="2">
    <source>
        <dbReference type="Proteomes" id="UP000255024"/>
    </source>
</evidence>
<dbReference type="RefSeq" id="WP_060875544.1">
    <property type="nucleotide sequence ID" value="NZ_CP068107.1"/>
</dbReference>
<dbReference type="Proteomes" id="UP000255024">
    <property type="component" value="Unassembled WGS sequence"/>
</dbReference>
<dbReference type="EMBL" id="UGQL01000001">
    <property type="protein sequence ID" value="STZ26857.1"/>
    <property type="molecule type" value="Genomic_DNA"/>
</dbReference>
<keyword evidence="2" id="KW-1185">Reference proteome</keyword>
<sequence length="76" mass="9110">MEVNFRDKSQLNSVMNIMLHTILMYILEHNIGSVSEMTKDIQDSYNFLKDNRTNELQHIDIVDRRMKKINKKKVLE</sequence>
<evidence type="ECO:0000313" key="1">
    <source>
        <dbReference type="EMBL" id="STZ26857.1"/>
    </source>
</evidence>
<name>A0A378RL06_MYROD</name>
<dbReference type="AlphaFoldDB" id="A0A378RL06"/>
<accession>A0A378RL06</accession>
<protein>
    <submittedName>
        <fullName evidence="1">Uncharacterized protein</fullName>
    </submittedName>
</protein>
<dbReference type="OrthoDB" id="1446927at2"/>
<organism evidence="1 2">
    <name type="scientific">Myroides odoratus</name>
    <name type="common">Flavobacterium odoratum</name>
    <dbReference type="NCBI Taxonomy" id="256"/>
    <lineage>
        <taxon>Bacteria</taxon>
        <taxon>Pseudomonadati</taxon>
        <taxon>Bacteroidota</taxon>
        <taxon>Flavobacteriia</taxon>
        <taxon>Flavobacteriales</taxon>
        <taxon>Flavobacteriaceae</taxon>
        <taxon>Myroides</taxon>
    </lineage>
</organism>
<proteinExistence type="predicted"/>